<evidence type="ECO:0000313" key="5">
    <source>
        <dbReference type="Proteomes" id="UP000178114"/>
    </source>
</evidence>
<feature type="domain" description="Glycoside hydrolase family 57 N-terminal" evidence="3">
    <location>
        <begin position="40"/>
        <end position="278"/>
    </location>
</feature>
<dbReference type="InterPro" id="IPR004300">
    <property type="entry name" value="Glyco_hydro_57_N"/>
</dbReference>
<evidence type="ECO:0000256" key="2">
    <source>
        <dbReference type="ARBA" id="ARBA00023277"/>
    </source>
</evidence>
<dbReference type="SUPFAM" id="SSF88713">
    <property type="entry name" value="Glycoside hydrolase/deacetylase"/>
    <property type="match status" value="1"/>
</dbReference>
<comment type="caution">
    <text evidence="4">The sequence shown here is derived from an EMBL/GenBank/DDBJ whole genome shotgun (WGS) entry which is preliminary data.</text>
</comment>
<dbReference type="PANTHER" id="PTHR36306:SF1">
    <property type="entry name" value="ALPHA-AMYLASE-RELATED"/>
    <property type="match status" value="1"/>
</dbReference>
<name>A0A1F5WYF6_9BACT</name>
<evidence type="ECO:0000259" key="3">
    <source>
        <dbReference type="Pfam" id="PF03065"/>
    </source>
</evidence>
<evidence type="ECO:0000313" key="4">
    <source>
        <dbReference type="EMBL" id="OGF80682.1"/>
    </source>
</evidence>
<dbReference type="Proteomes" id="UP000178114">
    <property type="component" value="Unassembled WGS sequence"/>
</dbReference>
<dbReference type="InterPro" id="IPR011330">
    <property type="entry name" value="Glyco_hydro/deAcase_b/a-brl"/>
</dbReference>
<evidence type="ECO:0000256" key="1">
    <source>
        <dbReference type="ARBA" id="ARBA00006821"/>
    </source>
</evidence>
<sequence>MDNLNLYGIFYLNLMFSSIGVEDRITVIKKCYWPLLGLIEKGFRIGVQPSGTTLEIIKDLDSAWIEKFKELLKERKCELIGDGYSHIIGPLVPAEVNKYNHILGLQTYKDVLRERPRIAAVTENAYSSGLIEYFIESGYKAIIMDWNNPAQFHPEWKKEWRYHPQIALGNTAKKIPVIWSNCIAFQKFQRYVNGVLELDEYLAYIRSQKPQKGERFYMLYGSDTEIFDFRTRRYASKIEGRAVKGEWGKISKLFEALSREENIRIILPSEVLDLEKDRKHSFKEIRLESPEDPIPVKKQEKYNITRWGLSGNSIDINTKCYQVYNNLRELAKNRLKNETDPLWKELCFLWASDFRTHIEKKRLEEFRSRLSRMLKKTENSPALPLLKPVKKEKFIFKRSGGRLSVESSGIKIVFNLSKGLVIDSMVFKKVSVEPLLGELPHGYFDDIRLGADFFSCHTVIGIPGKSQMTDLIDVRPKIFYKQNNLVISCKMPFLVSARHQVSRGFIEKTITIFSHKNEVELDYLFHLMIPDPVSWRTGFITLKPEAFDGDSLYFACHNGGKNIERFSLRNVNSIDKDPVSLMVSAPSALGNTAGLLELGDAKKKILIETDMSQCASLPMIHFRRLPGTFFLRSFYSLGEIDDTTFAQVTGKEIYKAHFSMTISAKKITDDNNKAYL</sequence>
<protein>
    <recommendedName>
        <fullName evidence="3">Glycoside hydrolase family 57 N-terminal domain-containing protein</fullName>
    </recommendedName>
</protein>
<reference evidence="4 5" key="1">
    <citation type="journal article" date="2016" name="Nat. Commun.">
        <title>Thousands of microbial genomes shed light on interconnected biogeochemical processes in an aquifer system.</title>
        <authorList>
            <person name="Anantharaman K."/>
            <person name="Brown C.T."/>
            <person name="Hug L.A."/>
            <person name="Sharon I."/>
            <person name="Castelle C.J."/>
            <person name="Probst A.J."/>
            <person name="Thomas B.C."/>
            <person name="Singh A."/>
            <person name="Wilkins M.J."/>
            <person name="Karaoz U."/>
            <person name="Brodie E.L."/>
            <person name="Williams K.H."/>
            <person name="Hubbard S.S."/>
            <person name="Banfield J.F."/>
        </authorList>
    </citation>
    <scope>NUCLEOTIDE SEQUENCE [LARGE SCALE GENOMIC DNA]</scope>
</reference>
<dbReference type="Pfam" id="PF03065">
    <property type="entry name" value="Glyco_hydro_57"/>
    <property type="match status" value="1"/>
</dbReference>
<dbReference type="PANTHER" id="PTHR36306">
    <property type="entry name" value="ALPHA-AMYLASE-RELATED-RELATED"/>
    <property type="match status" value="1"/>
</dbReference>
<dbReference type="GO" id="GO:0005975">
    <property type="term" value="P:carbohydrate metabolic process"/>
    <property type="evidence" value="ECO:0007669"/>
    <property type="project" value="InterPro"/>
</dbReference>
<dbReference type="AlphaFoldDB" id="A0A1F5WYF6"/>
<organism evidence="4 5">
    <name type="scientific">Candidatus Giovannonibacteria bacterium RIFCSPLOWO2_01_FULL_45_34</name>
    <dbReference type="NCBI Taxonomy" id="1798351"/>
    <lineage>
        <taxon>Bacteria</taxon>
        <taxon>Candidatus Giovannoniibacteriota</taxon>
    </lineage>
</organism>
<keyword evidence="2" id="KW-0119">Carbohydrate metabolism</keyword>
<dbReference type="Gene3D" id="3.20.110.20">
    <property type="match status" value="1"/>
</dbReference>
<dbReference type="InterPro" id="IPR052046">
    <property type="entry name" value="GH57_Enzymes"/>
</dbReference>
<gene>
    <name evidence="4" type="ORF">A2930_01790</name>
</gene>
<comment type="similarity">
    <text evidence="1">Belongs to the glycosyl hydrolase 57 family.</text>
</comment>
<dbReference type="CDD" id="cd10794">
    <property type="entry name" value="GH57N_PfGalA_like"/>
    <property type="match status" value="1"/>
</dbReference>
<dbReference type="EMBL" id="MFID01000031">
    <property type="protein sequence ID" value="OGF80682.1"/>
    <property type="molecule type" value="Genomic_DNA"/>
</dbReference>
<dbReference type="GO" id="GO:0003824">
    <property type="term" value="F:catalytic activity"/>
    <property type="evidence" value="ECO:0007669"/>
    <property type="project" value="InterPro"/>
</dbReference>
<accession>A0A1F5WYF6</accession>
<proteinExistence type="inferred from homology"/>
<dbReference type="STRING" id="1798351.A2930_01790"/>